<dbReference type="Gene3D" id="3.40.50.300">
    <property type="entry name" value="P-loop containing nucleotide triphosphate hydrolases"/>
    <property type="match status" value="1"/>
</dbReference>
<dbReference type="PANTHER" id="PTHR47691">
    <property type="entry name" value="REGULATOR-RELATED"/>
    <property type="match status" value="1"/>
</dbReference>
<name>A0ABV9XEG1_9ACTN</name>
<dbReference type="SMART" id="SM00028">
    <property type="entry name" value="TPR"/>
    <property type="match status" value="2"/>
</dbReference>
<keyword evidence="1" id="KW-0547">Nucleotide-binding</keyword>
<dbReference type="InterPro" id="IPR027417">
    <property type="entry name" value="P-loop_NTPase"/>
</dbReference>
<proteinExistence type="predicted"/>
<evidence type="ECO:0000313" key="2">
    <source>
        <dbReference type="Proteomes" id="UP001595829"/>
    </source>
</evidence>
<organism evidence="1 2">
    <name type="scientific">Streptomyces coeruleoprunus</name>
    <dbReference type="NCBI Taxonomy" id="285563"/>
    <lineage>
        <taxon>Bacteria</taxon>
        <taxon>Bacillati</taxon>
        <taxon>Actinomycetota</taxon>
        <taxon>Actinomycetes</taxon>
        <taxon>Kitasatosporales</taxon>
        <taxon>Streptomycetaceae</taxon>
        <taxon>Streptomyces</taxon>
    </lineage>
</organism>
<protein>
    <submittedName>
        <fullName evidence="1">ATP-binding protein</fullName>
    </submittedName>
</protein>
<dbReference type="Pfam" id="PF13424">
    <property type="entry name" value="TPR_12"/>
    <property type="match status" value="2"/>
</dbReference>
<dbReference type="PRINTS" id="PR00364">
    <property type="entry name" value="DISEASERSIST"/>
</dbReference>
<comment type="caution">
    <text evidence="1">The sequence shown here is derived from an EMBL/GenBank/DDBJ whole genome shotgun (WGS) entry which is preliminary data.</text>
</comment>
<dbReference type="EMBL" id="JBHSJD010000013">
    <property type="protein sequence ID" value="MFC5023806.1"/>
    <property type="molecule type" value="Genomic_DNA"/>
</dbReference>
<dbReference type="GO" id="GO:0005524">
    <property type="term" value="F:ATP binding"/>
    <property type="evidence" value="ECO:0007669"/>
    <property type="project" value="UniProtKB-KW"/>
</dbReference>
<dbReference type="SUPFAM" id="SSF52540">
    <property type="entry name" value="P-loop containing nucleoside triphosphate hydrolases"/>
    <property type="match status" value="1"/>
</dbReference>
<gene>
    <name evidence="1" type="ORF">ACFPM3_16830</name>
</gene>
<dbReference type="InterPro" id="IPR011990">
    <property type="entry name" value="TPR-like_helical_dom_sf"/>
</dbReference>
<keyword evidence="1" id="KW-0067">ATP-binding</keyword>
<accession>A0ABV9XEG1</accession>
<sequence>MTGHPGRVHNNAISGHAVFHGVTVQAGEVHGGIHTHVEPPPVPVPRQLLPVPRHFTDREDDLRTLDGLARGAAGQGSPRIVVVTGPAGVGKTALVTRWLSTSGGDFPDGQLYADLRGHTVADAARPGDVLGGFLRALYPGPVPADTAEKTALWRSLTAGLRLAVMLDNVYTAAQARPLLPGSGHSLVAVTSRRRLTGLHIDGALFHPLDVMPDEAAERLLVRGIGRELTACDLTAARRVVSLCAGLPLAVCVASARLAARPRQPLSELADALARDRDRLTVLAVEGEPAVRSALDASYEGLPDAAAALYRRLGQLPLPSFGTRVAAAAAGIPPGEGAALLDVLVEANLVEDTGPDRYRFHDLIRLHAHGRGLAEETDEARVAALRRVRDWYLATATEAQRLITPAQSTMDRTYDEVPEPDPPFTDAAHALEWLDGERDNLMAMVRSAVDLGWDTQAWQLVDAMWPLFLRKRRYDLWIEAHRVGLAAARRAGHAGAERQMLNSGAIGFSAARRLDEAIDWYGRSRQAARRAGDRRDEGQALLGLGAAHFEAGRLQEARPHLDEAIALWEETGYARGVGLVRILLGEIALAEERLGHAVAEFEAAHEVLVAVDDPHDAARALAFLGRARARAGDHGTGVDHLAAALRTFEASGAVHWQARTLEMLGQTAQEGDHPDVARDAYERARALFAPLSPADARRLTDRLAAL</sequence>
<dbReference type="SUPFAM" id="SSF48452">
    <property type="entry name" value="TPR-like"/>
    <property type="match status" value="1"/>
</dbReference>
<keyword evidence="2" id="KW-1185">Reference proteome</keyword>
<evidence type="ECO:0000313" key="1">
    <source>
        <dbReference type="EMBL" id="MFC5023806.1"/>
    </source>
</evidence>
<dbReference type="PANTHER" id="PTHR47691:SF3">
    <property type="entry name" value="HTH-TYPE TRANSCRIPTIONAL REGULATOR RV0890C-RELATED"/>
    <property type="match status" value="1"/>
</dbReference>
<dbReference type="RefSeq" id="WP_345687248.1">
    <property type="nucleotide sequence ID" value="NZ_BAABIT010000001.1"/>
</dbReference>
<dbReference type="InterPro" id="IPR019734">
    <property type="entry name" value="TPR_rpt"/>
</dbReference>
<dbReference type="Gene3D" id="1.25.40.10">
    <property type="entry name" value="Tetratricopeptide repeat domain"/>
    <property type="match status" value="1"/>
</dbReference>
<dbReference type="Proteomes" id="UP001595829">
    <property type="component" value="Unassembled WGS sequence"/>
</dbReference>
<reference evidence="2" key="1">
    <citation type="journal article" date="2019" name="Int. J. Syst. Evol. Microbiol.">
        <title>The Global Catalogue of Microorganisms (GCM) 10K type strain sequencing project: providing services to taxonomists for standard genome sequencing and annotation.</title>
        <authorList>
            <consortium name="The Broad Institute Genomics Platform"/>
            <consortium name="The Broad Institute Genome Sequencing Center for Infectious Disease"/>
            <person name="Wu L."/>
            <person name="Ma J."/>
        </authorList>
    </citation>
    <scope>NUCLEOTIDE SEQUENCE [LARGE SCALE GENOMIC DNA]</scope>
    <source>
        <strain evidence="2">CGMCC 4.1648</strain>
    </source>
</reference>